<dbReference type="Proteomes" id="UP000299102">
    <property type="component" value="Unassembled WGS sequence"/>
</dbReference>
<reference evidence="2 3" key="1">
    <citation type="journal article" date="2019" name="Commun. Biol.">
        <title>The bagworm genome reveals a unique fibroin gene that provides high tensile strength.</title>
        <authorList>
            <person name="Kono N."/>
            <person name="Nakamura H."/>
            <person name="Ohtoshi R."/>
            <person name="Tomita M."/>
            <person name="Numata K."/>
            <person name="Arakawa K."/>
        </authorList>
    </citation>
    <scope>NUCLEOTIDE SEQUENCE [LARGE SCALE GENOMIC DNA]</scope>
</reference>
<sequence>MSREVANAHWTDAHAAEAARPDSHVPEMPHHRQWKVVWVVRETSKQLKICLFETAIPHTRQMRKFLSQDCYTHANE</sequence>
<evidence type="ECO:0000256" key="1">
    <source>
        <dbReference type="SAM" id="MobiDB-lite"/>
    </source>
</evidence>
<feature type="compositionally biased region" description="Basic and acidic residues" evidence="1">
    <location>
        <begin position="11"/>
        <end position="27"/>
    </location>
</feature>
<accession>A0A4C1ZRV2</accession>
<comment type="caution">
    <text evidence="2">The sequence shown here is derived from an EMBL/GenBank/DDBJ whole genome shotgun (WGS) entry which is preliminary data.</text>
</comment>
<proteinExistence type="predicted"/>
<evidence type="ECO:0000313" key="3">
    <source>
        <dbReference type="Proteomes" id="UP000299102"/>
    </source>
</evidence>
<protein>
    <submittedName>
        <fullName evidence="2">Uncharacterized protein</fullName>
    </submittedName>
</protein>
<name>A0A4C1ZRV2_EUMVA</name>
<gene>
    <name evidence="2" type="ORF">EVAR_89115_1</name>
</gene>
<organism evidence="2 3">
    <name type="scientific">Eumeta variegata</name>
    <name type="common">Bagworm moth</name>
    <name type="synonym">Eumeta japonica</name>
    <dbReference type="NCBI Taxonomy" id="151549"/>
    <lineage>
        <taxon>Eukaryota</taxon>
        <taxon>Metazoa</taxon>
        <taxon>Ecdysozoa</taxon>
        <taxon>Arthropoda</taxon>
        <taxon>Hexapoda</taxon>
        <taxon>Insecta</taxon>
        <taxon>Pterygota</taxon>
        <taxon>Neoptera</taxon>
        <taxon>Endopterygota</taxon>
        <taxon>Lepidoptera</taxon>
        <taxon>Glossata</taxon>
        <taxon>Ditrysia</taxon>
        <taxon>Tineoidea</taxon>
        <taxon>Psychidae</taxon>
        <taxon>Oiketicinae</taxon>
        <taxon>Eumeta</taxon>
    </lineage>
</organism>
<dbReference type="AlphaFoldDB" id="A0A4C1ZRV2"/>
<evidence type="ECO:0000313" key="2">
    <source>
        <dbReference type="EMBL" id="GBP89407.1"/>
    </source>
</evidence>
<keyword evidence="3" id="KW-1185">Reference proteome</keyword>
<feature type="region of interest" description="Disordered" evidence="1">
    <location>
        <begin position="1"/>
        <end position="27"/>
    </location>
</feature>
<dbReference type="EMBL" id="BGZK01002001">
    <property type="protein sequence ID" value="GBP89407.1"/>
    <property type="molecule type" value="Genomic_DNA"/>
</dbReference>